<protein>
    <submittedName>
        <fullName evidence="4">M23 family peptidase</fullName>
    </submittedName>
</protein>
<dbReference type="CDD" id="cd12797">
    <property type="entry name" value="M23_peptidase"/>
    <property type="match status" value="1"/>
</dbReference>
<dbReference type="Proteomes" id="UP000253508">
    <property type="component" value="Unassembled WGS sequence"/>
</dbReference>
<dbReference type="OrthoDB" id="1099523at2"/>
<feature type="region of interest" description="Disordered" evidence="2">
    <location>
        <begin position="303"/>
        <end position="377"/>
    </location>
</feature>
<dbReference type="GO" id="GO:0004222">
    <property type="term" value="F:metalloendopeptidase activity"/>
    <property type="evidence" value="ECO:0007669"/>
    <property type="project" value="TreeGrafter"/>
</dbReference>
<organism evidence="4 5">
    <name type="scientific">Microbacterium sorbitolivorans</name>
    <dbReference type="NCBI Taxonomy" id="1867410"/>
    <lineage>
        <taxon>Bacteria</taxon>
        <taxon>Bacillati</taxon>
        <taxon>Actinomycetota</taxon>
        <taxon>Actinomycetes</taxon>
        <taxon>Micrococcales</taxon>
        <taxon>Microbacteriaceae</taxon>
        <taxon>Microbacterium</taxon>
    </lineage>
</organism>
<dbReference type="PANTHER" id="PTHR21666">
    <property type="entry name" value="PEPTIDASE-RELATED"/>
    <property type="match status" value="1"/>
</dbReference>
<accession>A0A367XVX5</accession>
<evidence type="ECO:0000256" key="2">
    <source>
        <dbReference type="SAM" id="MobiDB-lite"/>
    </source>
</evidence>
<dbReference type="EMBL" id="QORO01000005">
    <property type="protein sequence ID" value="RCK56951.1"/>
    <property type="molecule type" value="Genomic_DNA"/>
</dbReference>
<gene>
    <name evidence="4" type="ORF">DTO57_11500</name>
</gene>
<reference evidence="4 5" key="1">
    <citation type="submission" date="2018-07" db="EMBL/GenBank/DDBJ databases">
        <title>Microbacterium endoborsara sp. nov., a novel actinobacterium isolated from Borszczowia aralocaspica.</title>
        <authorList>
            <person name="An D."/>
        </authorList>
    </citation>
    <scope>NUCLEOTIDE SEQUENCE [LARGE SCALE GENOMIC DNA]</scope>
    <source>
        <strain evidence="4 5">C1.15228</strain>
    </source>
</reference>
<dbReference type="AlphaFoldDB" id="A0A367XVX5"/>
<sequence length="510" mass="54447">MNSPQRAHAHEDIDDVPCDCAPTAEERRSLWSPLTRRGAITVGALSIATIGAIAAFRGVTPAQAAITYNPDDYPTWDDVERARNDESAKAGEVTRIQGLITQLQNAVAAAQAAATQAADDYYAAQQEFFEAARRADDLQAQADEQSTKANEAAQAAAKVAAKLSRSGGDSTAYDVLFAGSGEDADEILAQLGQLDKLAERNQSIYADAVAARDSAQHLTDQAEEARKERDRLQKVAEEKMEIARQAQAAAEQALADQQSYLITLEQQLAALQDNSSKTLQEYKDGVAQREAYEAEQRRLEEERRRKAAEEAARRAEEERQRQEAARKAAEEEAARQAEAERQRQAELNQGTPASPAQPAAPAAPDPAPVQPATGWVRPNSGVQTAGYGWRSQICGSSYCSSSFHEGVDLAAGCGASIVAASAGTVEYAGYNGGYGNYIRINHGGGVSTGYAHIVNGGVLVGYGQYVEAGTLIAYEGNTGNSFGCHLHFEVYINGATTNPIDFMAGKGISV</sequence>
<comment type="caution">
    <text evidence="4">The sequence shown here is derived from an EMBL/GenBank/DDBJ whole genome shotgun (WGS) entry which is preliminary data.</text>
</comment>
<name>A0A367XVX5_9MICO</name>
<feature type="compositionally biased region" description="Basic and acidic residues" evidence="2">
    <location>
        <begin position="303"/>
        <end position="344"/>
    </location>
</feature>
<evidence type="ECO:0000313" key="4">
    <source>
        <dbReference type="EMBL" id="RCK56951.1"/>
    </source>
</evidence>
<dbReference type="Pfam" id="PF01551">
    <property type="entry name" value="Peptidase_M23"/>
    <property type="match status" value="1"/>
</dbReference>
<keyword evidence="1" id="KW-0175">Coiled coil</keyword>
<evidence type="ECO:0000256" key="1">
    <source>
        <dbReference type="SAM" id="Coils"/>
    </source>
</evidence>
<proteinExistence type="predicted"/>
<feature type="domain" description="M23ase beta-sheet core" evidence="3">
    <location>
        <begin position="403"/>
        <end position="499"/>
    </location>
</feature>
<keyword evidence="5" id="KW-1185">Reference proteome</keyword>
<dbReference type="PANTHER" id="PTHR21666:SF270">
    <property type="entry name" value="MUREIN HYDROLASE ACTIVATOR ENVC"/>
    <property type="match status" value="1"/>
</dbReference>
<evidence type="ECO:0000313" key="5">
    <source>
        <dbReference type="Proteomes" id="UP000253508"/>
    </source>
</evidence>
<dbReference type="SUPFAM" id="SSF51261">
    <property type="entry name" value="Duplicated hybrid motif"/>
    <property type="match status" value="1"/>
</dbReference>
<dbReference type="InterPro" id="IPR011055">
    <property type="entry name" value="Dup_hybrid_motif"/>
</dbReference>
<evidence type="ECO:0000259" key="3">
    <source>
        <dbReference type="Pfam" id="PF01551"/>
    </source>
</evidence>
<dbReference type="InterPro" id="IPR016047">
    <property type="entry name" value="M23ase_b-sheet_dom"/>
</dbReference>
<dbReference type="InterPro" id="IPR050570">
    <property type="entry name" value="Cell_wall_metabolism_enzyme"/>
</dbReference>
<dbReference type="Gene3D" id="2.70.70.10">
    <property type="entry name" value="Glucose Permease (Domain IIA)"/>
    <property type="match status" value="1"/>
</dbReference>
<feature type="coiled-coil region" evidence="1">
    <location>
        <begin position="100"/>
        <end position="155"/>
    </location>
</feature>
<dbReference type="RefSeq" id="WP_114118666.1">
    <property type="nucleotide sequence ID" value="NZ_BMHU01000005.1"/>
</dbReference>